<comment type="caution">
    <text evidence="11">The sequence shown here is derived from an EMBL/GenBank/DDBJ whole genome shotgun (WGS) entry which is preliminary data.</text>
</comment>
<gene>
    <name evidence="11" type="ORF">AAAT34_06025</name>
</gene>
<evidence type="ECO:0000256" key="5">
    <source>
        <dbReference type="ARBA" id="ARBA00022857"/>
    </source>
</evidence>
<comment type="catalytic activity">
    <reaction evidence="8">
        <text>(6S)-5,6,7,8-tetrahydrofolate + NADP(+) = 7,8-dihydrofolate + NADPH + H(+)</text>
        <dbReference type="Rhea" id="RHEA:15009"/>
        <dbReference type="ChEBI" id="CHEBI:15378"/>
        <dbReference type="ChEBI" id="CHEBI:57451"/>
        <dbReference type="ChEBI" id="CHEBI:57453"/>
        <dbReference type="ChEBI" id="CHEBI:57783"/>
        <dbReference type="ChEBI" id="CHEBI:58349"/>
        <dbReference type="EC" id="1.5.1.3"/>
    </reaction>
</comment>
<dbReference type="EC" id="1.5.1.3" evidence="3 8"/>
<feature type="domain" description="DHFR" evidence="10">
    <location>
        <begin position="2"/>
        <end position="170"/>
    </location>
</feature>
<comment type="function">
    <text evidence="7 8">Key enzyme in folate metabolism. Catalyzes an essential reaction for de novo glycine and purine synthesis, and for DNA precursor synthesis.</text>
</comment>
<dbReference type="EMBL" id="JBBNFP010000017">
    <property type="protein sequence ID" value="MEQ2486611.1"/>
    <property type="molecule type" value="Genomic_DNA"/>
</dbReference>
<keyword evidence="12" id="KW-1185">Reference proteome</keyword>
<dbReference type="RefSeq" id="WP_215759688.1">
    <property type="nucleotide sequence ID" value="NZ_JAHKBE010000017.1"/>
</dbReference>
<dbReference type="SUPFAM" id="SSF53597">
    <property type="entry name" value="Dihydrofolate reductase-like"/>
    <property type="match status" value="1"/>
</dbReference>
<organism evidence="11 12">
    <name type="scientific">Hallella faecis</name>
    <dbReference type="NCBI Taxonomy" id="2841596"/>
    <lineage>
        <taxon>Bacteria</taxon>
        <taxon>Pseudomonadati</taxon>
        <taxon>Bacteroidota</taxon>
        <taxon>Bacteroidia</taxon>
        <taxon>Bacteroidales</taxon>
        <taxon>Prevotellaceae</taxon>
        <taxon>Hallella</taxon>
    </lineage>
</organism>
<evidence type="ECO:0000256" key="4">
    <source>
        <dbReference type="ARBA" id="ARBA00022563"/>
    </source>
</evidence>
<dbReference type="Gene3D" id="3.40.430.10">
    <property type="entry name" value="Dihydrofolate Reductase, subunit A"/>
    <property type="match status" value="1"/>
</dbReference>
<evidence type="ECO:0000256" key="7">
    <source>
        <dbReference type="ARBA" id="ARBA00025067"/>
    </source>
</evidence>
<proteinExistence type="inferred from homology"/>
<dbReference type="InterPro" id="IPR024072">
    <property type="entry name" value="DHFR-like_dom_sf"/>
</dbReference>
<dbReference type="PRINTS" id="PR00070">
    <property type="entry name" value="DHFR"/>
</dbReference>
<dbReference type="PANTHER" id="PTHR48069">
    <property type="entry name" value="DIHYDROFOLATE REDUCTASE"/>
    <property type="match status" value="1"/>
</dbReference>
<evidence type="ECO:0000256" key="3">
    <source>
        <dbReference type="ARBA" id="ARBA00012856"/>
    </source>
</evidence>
<dbReference type="InterPro" id="IPR001796">
    <property type="entry name" value="DHFR_dom"/>
</dbReference>
<dbReference type="Proteomes" id="UP001487296">
    <property type="component" value="Unassembled WGS sequence"/>
</dbReference>
<comment type="pathway">
    <text evidence="1 8">Cofactor biosynthesis; tetrahydrofolate biosynthesis; 5,6,7,8-tetrahydrofolate from 7,8-dihydrofolate: step 1/1.</text>
</comment>
<dbReference type="PANTHER" id="PTHR48069:SF3">
    <property type="entry name" value="DIHYDROFOLATE REDUCTASE"/>
    <property type="match status" value="1"/>
</dbReference>
<comment type="similarity">
    <text evidence="2 8 9">Belongs to the dihydrofolate reductase family.</text>
</comment>
<keyword evidence="5 8" id="KW-0521">NADP</keyword>
<evidence type="ECO:0000313" key="11">
    <source>
        <dbReference type="EMBL" id="MEQ2486611.1"/>
    </source>
</evidence>
<dbReference type="InterPro" id="IPR017925">
    <property type="entry name" value="DHFR_CS"/>
</dbReference>
<evidence type="ECO:0000256" key="6">
    <source>
        <dbReference type="ARBA" id="ARBA00023002"/>
    </source>
</evidence>
<dbReference type="InterPro" id="IPR012259">
    <property type="entry name" value="DHFR"/>
</dbReference>
<dbReference type="PIRSF" id="PIRSF000194">
    <property type="entry name" value="DHFR"/>
    <property type="match status" value="1"/>
</dbReference>
<evidence type="ECO:0000256" key="2">
    <source>
        <dbReference type="ARBA" id="ARBA00009539"/>
    </source>
</evidence>
<accession>A0ABV1FQB7</accession>
<evidence type="ECO:0000256" key="9">
    <source>
        <dbReference type="RuleBase" id="RU004474"/>
    </source>
</evidence>
<evidence type="ECO:0000256" key="1">
    <source>
        <dbReference type="ARBA" id="ARBA00004903"/>
    </source>
</evidence>
<dbReference type="CDD" id="cd00209">
    <property type="entry name" value="DHFR"/>
    <property type="match status" value="1"/>
</dbReference>
<dbReference type="GO" id="GO:0004146">
    <property type="term" value="F:dihydrofolate reductase activity"/>
    <property type="evidence" value="ECO:0007669"/>
    <property type="project" value="UniProtKB-EC"/>
</dbReference>
<evidence type="ECO:0000313" key="12">
    <source>
        <dbReference type="Proteomes" id="UP001487296"/>
    </source>
</evidence>
<dbReference type="PROSITE" id="PS00075">
    <property type="entry name" value="DHFR_1"/>
    <property type="match status" value="1"/>
</dbReference>
<sequence length="170" mass="18757">MTIAIIVAMGRNRAIGYRNRLPWSIPEDMAHFKQLTMGHTIIMGRHTFYSLPHGALPGRRNMVVSRTVESIPGCEVFPSLESALEACNAPSGHSVGDAQGASADNTVFVIGGASVYEQALPWASVIYLTRVDDSPANADAFFPEIDRSQWTEIKKEKHTGFSFITYRSNR</sequence>
<protein>
    <recommendedName>
        <fullName evidence="3 8">Dihydrofolate reductase</fullName>
        <ecNumber evidence="3 8">1.5.1.3</ecNumber>
    </recommendedName>
</protein>
<keyword evidence="4 8" id="KW-0554">One-carbon metabolism</keyword>
<evidence type="ECO:0000259" key="10">
    <source>
        <dbReference type="PROSITE" id="PS51330"/>
    </source>
</evidence>
<keyword evidence="6 8" id="KW-0560">Oxidoreductase</keyword>
<evidence type="ECO:0000256" key="8">
    <source>
        <dbReference type="PIRNR" id="PIRNR000194"/>
    </source>
</evidence>
<name>A0ABV1FQB7_9BACT</name>
<dbReference type="Pfam" id="PF00186">
    <property type="entry name" value="DHFR_1"/>
    <property type="match status" value="1"/>
</dbReference>
<reference evidence="11 12" key="1">
    <citation type="submission" date="2024-04" db="EMBL/GenBank/DDBJ databases">
        <title>Human intestinal bacterial collection.</title>
        <authorList>
            <person name="Pauvert C."/>
            <person name="Hitch T.C.A."/>
            <person name="Clavel T."/>
        </authorList>
    </citation>
    <scope>NUCLEOTIDE SEQUENCE [LARGE SCALE GENOMIC DNA]</scope>
    <source>
        <strain evidence="11 12">CLA-AA-H145</strain>
    </source>
</reference>
<dbReference type="PROSITE" id="PS51330">
    <property type="entry name" value="DHFR_2"/>
    <property type="match status" value="1"/>
</dbReference>